<accession>A0A3N4I2U0</accession>
<gene>
    <name evidence="1" type="ORF">BJ508DRAFT_362602</name>
</gene>
<evidence type="ECO:0008006" key="3">
    <source>
        <dbReference type="Google" id="ProtNLM"/>
    </source>
</evidence>
<dbReference type="Proteomes" id="UP000275078">
    <property type="component" value="Unassembled WGS sequence"/>
</dbReference>
<proteinExistence type="predicted"/>
<sequence length="129" mass="14902">METNKHCSKALASPLRRQSFLKLPTEIRLEIYSHCTAFTLVQLYHTCATLHNEIERYPSIYQTSFGYGPSQWSPPNNDGLVYLGLSRINKVSSIKECYQYWTSFEDFAGEQYRNAKVELPEDKHVSSNS</sequence>
<dbReference type="EMBL" id="ML119688">
    <property type="protein sequence ID" value="RPA80413.1"/>
    <property type="molecule type" value="Genomic_DNA"/>
</dbReference>
<dbReference type="InterPro" id="IPR036047">
    <property type="entry name" value="F-box-like_dom_sf"/>
</dbReference>
<organism evidence="1 2">
    <name type="scientific">Ascobolus immersus RN42</name>
    <dbReference type="NCBI Taxonomy" id="1160509"/>
    <lineage>
        <taxon>Eukaryota</taxon>
        <taxon>Fungi</taxon>
        <taxon>Dikarya</taxon>
        <taxon>Ascomycota</taxon>
        <taxon>Pezizomycotina</taxon>
        <taxon>Pezizomycetes</taxon>
        <taxon>Pezizales</taxon>
        <taxon>Ascobolaceae</taxon>
        <taxon>Ascobolus</taxon>
    </lineage>
</organism>
<evidence type="ECO:0000313" key="1">
    <source>
        <dbReference type="EMBL" id="RPA80413.1"/>
    </source>
</evidence>
<keyword evidence="2" id="KW-1185">Reference proteome</keyword>
<name>A0A3N4I2U0_ASCIM</name>
<protein>
    <recommendedName>
        <fullName evidence="3">F-box domain-containing protein</fullName>
    </recommendedName>
</protein>
<evidence type="ECO:0000313" key="2">
    <source>
        <dbReference type="Proteomes" id="UP000275078"/>
    </source>
</evidence>
<reference evidence="1 2" key="1">
    <citation type="journal article" date="2018" name="Nat. Ecol. Evol.">
        <title>Pezizomycetes genomes reveal the molecular basis of ectomycorrhizal truffle lifestyle.</title>
        <authorList>
            <person name="Murat C."/>
            <person name="Payen T."/>
            <person name="Noel B."/>
            <person name="Kuo A."/>
            <person name="Morin E."/>
            <person name="Chen J."/>
            <person name="Kohler A."/>
            <person name="Krizsan K."/>
            <person name="Balestrini R."/>
            <person name="Da Silva C."/>
            <person name="Montanini B."/>
            <person name="Hainaut M."/>
            <person name="Levati E."/>
            <person name="Barry K.W."/>
            <person name="Belfiori B."/>
            <person name="Cichocki N."/>
            <person name="Clum A."/>
            <person name="Dockter R.B."/>
            <person name="Fauchery L."/>
            <person name="Guy J."/>
            <person name="Iotti M."/>
            <person name="Le Tacon F."/>
            <person name="Lindquist E.A."/>
            <person name="Lipzen A."/>
            <person name="Malagnac F."/>
            <person name="Mello A."/>
            <person name="Molinier V."/>
            <person name="Miyauchi S."/>
            <person name="Poulain J."/>
            <person name="Riccioni C."/>
            <person name="Rubini A."/>
            <person name="Sitrit Y."/>
            <person name="Splivallo R."/>
            <person name="Traeger S."/>
            <person name="Wang M."/>
            <person name="Zifcakova L."/>
            <person name="Wipf D."/>
            <person name="Zambonelli A."/>
            <person name="Paolocci F."/>
            <person name="Nowrousian M."/>
            <person name="Ottonello S."/>
            <person name="Baldrian P."/>
            <person name="Spatafora J.W."/>
            <person name="Henrissat B."/>
            <person name="Nagy L.G."/>
            <person name="Aury J.M."/>
            <person name="Wincker P."/>
            <person name="Grigoriev I.V."/>
            <person name="Bonfante P."/>
            <person name="Martin F.M."/>
        </authorList>
    </citation>
    <scope>NUCLEOTIDE SEQUENCE [LARGE SCALE GENOMIC DNA]</scope>
    <source>
        <strain evidence="1 2">RN42</strain>
    </source>
</reference>
<dbReference type="AlphaFoldDB" id="A0A3N4I2U0"/>
<dbReference type="SUPFAM" id="SSF81383">
    <property type="entry name" value="F-box domain"/>
    <property type="match status" value="1"/>
</dbReference>